<protein>
    <recommendedName>
        <fullName evidence="7">PLAT domain-containing protein</fullName>
    </recommendedName>
</protein>
<proteinExistence type="inferred from homology"/>
<dbReference type="Gene3D" id="3.40.50.1820">
    <property type="entry name" value="alpha/beta hydrolase"/>
    <property type="match status" value="1"/>
</dbReference>
<keyword evidence="6" id="KW-0732">Signal</keyword>
<dbReference type="InterPro" id="IPR033906">
    <property type="entry name" value="Lipase_N"/>
</dbReference>
<dbReference type="InterPro" id="IPR000734">
    <property type="entry name" value="TAG_lipase"/>
</dbReference>
<dbReference type="InterPro" id="IPR036392">
    <property type="entry name" value="PLAT/LH2_dom_sf"/>
</dbReference>
<gene>
    <name evidence="8" type="ORF">SNE40_004642</name>
</gene>
<feature type="compositionally biased region" description="Low complexity" evidence="5">
    <location>
        <begin position="61"/>
        <end position="76"/>
    </location>
</feature>
<reference evidence="8 9" key="1">
    <citation type="submission" date="2024-01" db="EMBL/GenBank/DDBJ databases">
        <title>The genome of the rayed Mediterranean limpet Patella caerulea (Linnaeus, 1758).</title>
        <authorList>
            <person name="Anh-Thu Weber A."/>
            <person name="Halstead-Nussloch G."/>
        </authorList>
    </citation>
    <scope>NUCLEOTIDE SEQUENCE [LARGE SCALE GENOMIC DNA]</scope>
    <source>
        <strain evidence="8">AATW-2023a</strain>
        <tissue evidence="8">Whole specimen</tissue>
    </source>
</reference>
<dbReference type="PANTHER" id="PTHR11610">
    <property type="entry name" value="LIPASE"/>
    <property type="match status" value="1"/>
</dbReference>
<dbReference type="GO" id="GO:0005615">
    <property type="term" value="C:extracellular space"/>
    <property type="evidence" value="ECO:0007669"/>
    <property type="project" value="TreeGrafter"/>
</dbReference>
<dbReference type="PRINTS" id="PR00821">
    <property type="entry name" value="TAGLIPASE"/>
</dbReference>
<dbReference type="SUPFAM" id="SSF49723">
    <property type="entry name" value="Lipase/lipooxygenase domain (PLAT/LH2 domain)"/>
    <property type="match status" value="1"/>
</dbReference>
<dbReference type="GO" id="GO:0016042">
    <property type="term" value="P:lipid catabolic process"/>
    <property type="evidence" value="ECO:0007669"/>
    <property type="project" value="TreeGrafter"/>
</dbReference>
<feature type="chain" id="PRO_5043047405" description="PLAT domain-containing protein" evidence="6">
    <location>
        <begin position="22"/>
        <end position="718"/>
    </location>
</feature>
<evidence type="ECO:0000256" key="5">
    <source>
        <dbReference type="SAM" id="MobiDB-lite"/>
    </source>
</evidence>
<sequence>MLLLTYLQIFVLTGFVCGVLSADSVEVLNNIYNEDSTETLDTDTDKTMTVKASPHPTTAKVTPRPTTVTSKPTTVTPQPATVIVTPKKTTVRMTPNPTTIKPTTVTPKPTTVTPKPTTVTPKPTTLTPKPTTVKVTPSPTTLTPTTVTPKPTTVTPKSTTLTPKPTTLTPKPTTVKVTSKPTTVKMTPEPTTVKVTPRPTTTKPTTVTPKPTTVTPKPTTVTPKPTTAQVTPQPTTVKVTPKATTVKPTTATPTPSTPDPRANKTVCYKDLGCFDNFYPFNNAILDLPESPDVIGISVTLYTRQNREHDKGQLILFNNTDTIQNSDFDAKRPTKIIIHGFSNDLNTDWLHKMKDEFLINDDFNVLIVGWGNGAKFPDYAQAVANTRVVSAFVYKTILGLSDFGAKMEDLHLIGHSLGAHTSGFVGHLLGGTLQRITGLDPADPDYEQSPPLVVLDPTDAKYVDIIHSNGAPLSEGGAGLYNQSGHIDFYLNGGKHQPGCDDGLAAIGDILHGQGITQSLACSHGRSHDAFIESINARCPFTAYPCSDYDAFEAGKCLDCGSTGCSVLGYYSDQYYARGKMYLDTTSKSPLCGYHYGVTIKGADLTPDTKGKISLRLKGKWGDSGFVAATKNDQALKKGQTFSHVMVSPQEVGDVEFVTIKYEKYSGFWFGGGKDKYSVESVEVKSGENGYTYKFCLMDKELNHGTEVQTVKSSPKYHC</sequence>
<dbReference type="SMART" id="SM00308">
    <property type="entry name" value="LH2"/>
    <property type="match status" value="1"/>
</dbReference>
<evidence type="ECO:0000313" key="8">
    <source>
        <dbReference type="EMBL" id="KAK6188475.1"/>
    </source>
</evidence>
<name>A0AAN8K9Z1_PATCE</name>
<dbReference type="AlphaFoldDB" id="A0AAN8K9Z1"/>
<dbReference type="Gene3D" id="2.60.60.20">
    <property type="entry name" value="PLAT/LH2 domain"/>
    <property type="match status" value="1"/>
</dbReference>
<evidence type="ECO:0000259" key="7">
    <source>
        <dbReference type="SMART" id="SM00308"/>
    </source>
</evidence>
<feature type="domain" description="PLAT" evidence="7">
    <location>
        <begin position="593"/>
        <end position="711"/>
    </location>
</feature>
<dbReference type="InterPro" id="IPR029058">
    <property type="entry name" value="AB_hydrolase_fold"/>
</dbReference>
<dbReference type="InterPro" id="IPR001024">
    <property type="entry name" value="PLAT/LH2_dom"/>
</dbReference>
<feature type="region of interest" description="Disordered" evidence="5">
    <location>
        <begin position="92"/>
        <end position="258"/>
    </location>
</feature>
<dbReference type="InterPro" id="IPR013818">
    <property type="entry name" value="Lipase"/>
</dbReference>
<keyword evidence="9" id="KW-1185">Reference proteome</keyword>
<comment type="caution">
    <text evidence="8">The sequence shown here is derived from an EMBL/GenBank/DDBJ whole genome shotgun (WGS) entry which is preliminary data.</text>
</comment>
<feature type="region of interest" description="Disordered" evidence="5">
    <location>
        <begin position="47"/>
        <end position="76"/>
    </location>
</feature>
<evidence type="ECO:0000256" key="2">
    <source>
        <dbReference type="ARBA" id="ARBA00010701"/>
    </source>
</evidence>
<evidence type="ECO:0000256" key="1">
    <source>
        <dbReference type="ARBA" id="ARBA00004613"/>
    </source>
</evidence>
<evidence type="ECO:0000256" key="4">
    <source>
        <dbReference type="RuleBase" id="RU004262"/>
    </source>
</evidence>
<feature type="signal peptide" evidence="6">
    <location>
        <begin position="1"/>
        <end position="21"/>
    </location>
</feature>
<evidence type="ECO:0000313" key="9">
    <source>
        <dbReference type="Proteomes" id="UP001347796"/>
    </source>
</evidence>
<evidence type="ECO:0000256" key="6">
    <source>
        <dbReference type="SAM" id="SignalP"/>
    </source>
</evidence>
<evidence type="ECO:0000256" key="3">
    <source>
        <dbReference type="ARBA" id="ARBA00022525"/>
    </source>
</evidence>
<dbReference type="GO" id="GO:0016298">
    <property type="term" value="F:lipase activity"/>
    <property type="evidence" value="ECO:0007669"/>
    <property type="project" value="InterPro"/>
</dbReference>
<dbReference type="SUPFAM" id="SSF53474">
    <property type="entry name" value="alpha/beta-Hydrolases"/>
    <property type="match status" value="1"/>
</dbReference>
<feature type="compositionally biased region" description="Low complexity" evidence="5">
    <location>
        <begin position="94"/>
        <end position="254"/>
    </location>
</feature>
<dbReference type="Pfam" id="PF00151">
    <property type="entry name" value="Lipase"/>
    <property type="match status" value="1"/>
</dbReference>
<dbReference type="Proteomes" id="UP001347796">
    <property type="component" value="Unassembled WGS sequence"/>
</dbReference>
<comment type="similarity">
    <text evidence="2 4">Belongs to the AB hydrolase superfamily. Lipase family.</text>
</comment>
<keyword evidence="3" id="KW-0964">Secreted</keyword>
<accession>A0AAN8K9Z1</accession>
<comment type="subcellular location">
    <subcellularLocation>
        <location evidence="1">Secreted</location>
    </subcellularLocation>
</comment>
<dbReference type="EMBL" id="JAZGQO010000003">
    <property type="protein sequence ID" value="KAK6188475.1"/>
    <property type="molecule type" value="Genomic_DNA"/>
</dbReference>
<dbReference type="CDD" id="cd00707">
    <property type="entry name" value="Pancreat_lipase_like"/>
    <property type="match status" value="1"/>
</dbReference>
<organism evidence="8 9">
    <name type="scientific">Patella caerulea</name>
    <name type="common">Rayed Mediterranean limpet</name>
    <dbReference type="NCBI Taxonomy" id="87958"/>
    <lineage>
        <taxon>Eukaryota</taxon>
        <taxon>Metazoa</taxon>
        <taxon>Spiralia</taxon>
        <taxon>Lophotrochozoa</taxon>
        <taxon>Mollusca</taxon>
        <taxon>Gastropoda</taxon>
        <taxon>Patellogastropoda</taxon>
        <taxon>Patelloidea</taxon>
        <taxon>Patellidae</taxon>
        <taxon>Patella</taxon>
    </lineage>
</organism>
<dbReference type="PANTHER" id="PTHR11610:SF181">
    <property type="entry name" value="INACTIVE PANCREATIC LIPASE-RELATED PROTEIN 1-LIKE"/>
    <property type="match status" value="1"/>
</dbReference>